<dbReference type="Proteomes" id="UP000035661">
    <property type="component" value="Chromosome"/>
</dbReference>
<keyword evidence="15" id="KW-1185">Reference proteome</keyword>
<evidence type="ECO:0000256" key="9">
    <source>
        <dbReference type="ARBA" id="ARBA00022691"/>
    </source>
</evidence>
<keyword evidence="5 12" id="KW-0963">Cytoplasm</keyword>
<evidence type="ECO:0000256" key="5">
    <source>
        <dbReference type="ARBA" id="ARBA00022490"/>
    </source>
</evidence>
<dbReference type="STRING" id="315358.SERIO_v1c09650"/>
<dbReference type="SUPFAM" id="SSF75217">
    <property type="entry name" value="alpha/beta knot"/>
    <property type="match status" value="1"/>
</dbReference>
<reference evidence="15" key="2">
    <citation type="submission" date="2015-06" db="EMBL/GenBank/DDBJ databases">
        <title>Complete genome sequence of Spiroplasma eriocheiris TDA-040725-5 (DSM 21848).</title>
        <authorList>
            <person name="Lo W.-S."/>
            <person name="Kuo C.-H."/>
        </authorList>
    </citation>
    <scope>NUCLEOTIDE SEQUENCE [LARGE SCALE GENOMIC DNA]</scope>
    <source>
        <strain evidence="15">TDA-040725-5</strain>
    </source>
</reference>
<comment type="function">
    <text evidence="10 12">Specifically methylates the N3 position of the uracil ring of uridine 1498 (m3U1498) in 16S rRNA. Acts on the fully assembled 30S ribosomal subunit.</text>
</comment>
<dbReference type="Pfam" id="PF04452">
    <property type="entry name" value="Methyltrans_RNA"/>
    <property type="match status" value="1"/>
</dbReference>
<evidence type="ECO:0000313" key="15">
    <source>
        <dbReference type="Proteomes" id="UP000035661"/>
    </source>
</evidence>
<evidence type="ECO:0000256" key="4">
    <source>
        <dbReference type="ARBA" id="ARBA00013673"/>
    </source>
</evidence>
<gene>
    <name evidence="14" type="primary">rsmE</name>
    <name evidence="14" type="ORF">SERIO_v1c09650</name>
</gene>
<feature type="domain" description="Ribosomal RNA small subunit methyltransferase E methyltransferase" evidence="13">
    <location>
        <begin position="72"/>
        <end position="233"/>
    </location>
</feature>
<dbReference type="EMBL" id="CP011856">
    <property type="protein sequence ID" value="AKM54523.1"/>
    <property type="molecule type" value="Genomic_DNA"/>
</dbReference>
<comment type="catalytic activity">
    <reaction evidence="11 12">
        <text>uridine(1498) in 16S rRNA + S-adenosyl-L-methionine = N(3)-methyluridine(1498) in 16S rRNA + S-adenosyl-L-homocysteine + H(+)</text>
        <dbReference type="Rhea" id="RHEA:42920"/>
        <dbReference type="Rhea" id="RHEA-COMP:10283"/>
        <dbReference type="Rhea" id="RHEA-COMP:10284"/>
        <dbReference type="ChEBI" id="CHEBI:15378"/>
        <dbReference type="ChEBI" id="CHEBI:57856"/>
        <dbReference type="ChEBI" id="CHEBI:59789"/>
        <dbReference type="ChEBI" id="CHEBI:65315"/>
        <dbReference type="ChEBI" id="CHEBI:74502"/>
        <dbReference type="EC" id="2.1.1.193"/>
    </reaction>
</comment>
<dbReference type="InterPro" id="IPR046886">
    <property type="entry name" value="RsmE_MTase_dom"/>
</dbReference>
<dbReference type="PIRSF" id="PIRSF015601">
    <property type="entry name" value="MTase_slr0722"/>
    <property type="match status" value="1"/>
</dbReference>
<dbReference type="Gene3D" id="3.40.1280.10">
    <property type="match status" value="1"/>
</dbReference>
<dbReference type="GO" id="GO:0070042">
    <property type="term" value="F:rRNA (uridine-N3-)-methyltransferase activity"/>
    <property type="evidence" value="ECO:0007669"/>
    <property type="project" value="TreeGrafter"/>
</dbReference>
<dbReference type="PANTHER" id="PTHR30027">
    <property type="entry name" value="RIBOSOMAL RNA SMALL SUBUNIT METHYLTRANSFERASE E"/>
    <property type="match status" value="1"/>
</dbReference>
<comment type="similarity">
    <text evidence="2 12">Belongs to the RNA methyltransferase RsmE family.</text>
</comment>
<dbReference type="NCBIfam" id="TIGR00046">
    <property type="entry name" value="RsmE family RNA methyltransferase"/>
    <property type="match status" value="1"/>
</dbReference>
<organism evidence="14 15">
    <name type="scientific">Spiroplasma eriocheiris</name>
    <dbReference type="NCBI Taxonomy" id="315358"/>
    <lineage>
        <taxon>Bacteria</taxon>
        <taxon>Bacillati</taxon>
        <taxon>Mycoplasmatota</taxon>
        <taxon>Mollicutes</taxon>
        <taxon>Entomoplasmatales</taxon>
        <taxon>Spiroplasmataceae</taxon>
        <taxon>Spiroplasma</taxon>
    </lineage>
</organism>
<sequence length="239" mass="27633">MHRFFATRLVDNQFYLENADLHQIKNVLRLKNKAQIICIYQQHHYLATITYLNNQQLVITKISELTQNHDPQVKITLIAGLIRSHKWDLMLQKVTELGVSQIVPFEFKRCVVRLANENNDSKIKRWEKICKEASEQSYRNSIPKITNISNDLTTLQSYLSDVNIVCYENENFANSLSTILKQDYHSITVIVGPEGGFEPVEIKELQLMGYHSVSLGPRILRAETAPIFLLSAIIYEKEL</sequence>
<proteinExistence type="inferred from homology"/>
<dbReference type="PATRIC" id="fig|743698.3.peg.974"/>
<evidence type="ECO:0000256" key="1">
    <source>
        <dbReference type="ARBA" id="ARBA00004496"/>
    </source>
</evidence>
<dbReference type="InterPro" id="IPR029028">
    <property type="entry name" value="Alpha/beta_knot_MTases"/>
</dbReference>
<dbReference type="InterPro" id="IPR006700">
    <property type="entry name" value="RsmE"/>
</dbReference>
<dbReference type="GO" id="GO:0070475">
    <property type="term" value="P:rRNA base methylation"/>
    <property type="evidence" value="ECO:0007669"/>
    <property type="project" value="TreeGrafter"/>
</dbReference>
<comment type="subcellular location">
    <subcellularLocation>
        <location evidence="1 12">Cytoplasm</location>
    </subcellularLocation>
</comment>
<keyword evidence="8 12" id="KW-0808">Transferase</keyword>
<dbReference type="EC" id="2.1.1.193" evidence="3 12"/>
<evidence type="ECO:0000256" key="12">
    <source>
        <dbReference type="PIRNR" id="PIRNR015601"/>
    </source>
</evidence>
<dbReference type="RefSeq" id="WP_047791720.1">
    <property type="nucleotide sequence ID" value="NZ_CP011856.1"/>
</dbReference>
<evidence type="ECO:0000256" key="6">
    <source>
        <dbReference type="ARBA" id="ARBA00022552"/>
    </source>
</evidence>
<protein>
    <recommendedName>
        <fullName evidence="4 12">Ribosomal RNA small subunit methyltransferase E</fullName>
        <ecNumber evidence="3 12">2.1.1.193</ecNumber>
    </recommendedName>
</protein>
<name>A0A0H3XI55_9MOLU</name>
<evidence type="ECO:0000259" key="13">
    <source>
        <dbReference type="Pfam" id="PF04452"/>
    </source>
</evidence>
<dbReference type="InterPro" id="IPR029026">
    <property type="entry name" value="tRNA_m1G_MTases_N"/>
</dbReference>
<evidence type="ECO:0000313" key="14">
    <source>
        <dbReference type="EMBL" id="AKM54523.1"/>
    </source>
</evidence>
<accession>A0A0H3XI55</accession>
<dbReference type="KEGG" id="seri:SERIO_v1c09650"/>
<evidence type="ECO:0000256" key="11">
    <source>
        <dbReference type="ARBA" id="ARBA00047944"/>
    </source>
</evidence>
<dbReference type="AlphaFoldDB" id="A0A0H3XI55"/>
<evidence type="ECO:0000256" key="3">
    <source>
        <dbReference type="ARBA" id="ARBA00012328"/>
    </source>
</evidence>
<dbReference type="GO" id="GO:0005737">
    <property type="term" value="C:cytoplasm"/>
    <property type="evidence" value="ECO:0007669"/>
    <property type="project" value="UniProtKB-SubCell"/>
</dbReference>
<evidence type="ECO:0000256" key="10">
    <source>
        <dbReference type="ARBA" id="ARBA00025699"/>
    </source>
</evidence>
<keyword evidence="6 12" id="KW-0698">rRNA processing</keyword>
<reference evidence="14 15" key="1">
    <citation type="journal article" date="2015" name="Genome Biol. Evol.">
        <title>Found and Lost: The Fates of Horizontally Acquired Genes in Arthropod-Symbiotic Spiroplasma.</title>
        <authorList>
            <person name="Lo W.S."/>
            <person name="Gasparich G.E."/>
            <person name="Kuo C.H."/>
        </authorList>
    </citation>
    <scope>NUCLEOTIDE SEQUENCE [LARGE SCALE GENOMIC DNA]</scope>
    <source>
        <strain evidence="15">TDA-040725-5</strain>
    </source>
</reference>
<dbReference type="CDD" id="cd18084">
    <property type="entry name" value="RsmE-like"/>
    <property type="match status" value="1"/>
</dbReference>
<keyword evidence="9 12" id="KW-0949">S-adenosyl-L-methionine</keyword>
<dbReference type="PANTHER" id="PTHR30027:SF3">
    <property type="entry name" value="16S RRNA (URACIL(1498)-N(3))-METHYLTRANSFERASE"/>
    <property type="match status" value="1"/>
</dbReference>
<keyword evidence="7 12" id="KW-0489">Methyltransferase</keyword>
<dbReference type="Gene3D" id="2.40.240.20">
    <property type="entry name" value="Hypothetical PUA domain-like, domain 1"/>
    <property type="match status" value="1"/>
</dbReference>
<evidence type="ECO:0000256" key="8">
    <source>
        <dbReference type="ARBA" id="ARBA00022679"/>
    </source>
</evidence>
<evidence type="ECO:0000256" key="7">
    <source>
        <dbReference type="ARBA" id="ARBA00022603"/>
    </source>
</evidence>
<evidence type="ECO:0000256" key="2">
    <source>
        <dbReference type="ARBA" id="ARBA00005528"/>
    </source>
</evidence>